<evidence type="ECO:0000256" key="3">
    <source>
        <dbReference type="ARBA" id="ARBA00023274"/>
    </source>
</evidence>
<dbReference type="GO" id="GO:1990904">
    <property type="term" value="C:ribonucleoprotein complex"/>
    <property type="evidence" value="ECO:0007669"/>
    <property type="project" value="UniProtKB-KW"/>
</dbReference>
<evidence type="ECO:0000313" key="6">
    <source>
        <dbReference type="EMBL" id="KAK6187096.1"/>
    </source>
</evidence>
<name>A0AAN8K069_PATCE</name>
<evidence type="ECO:0000256" key="4">
    <source>
        <dbReference type="ARBA" id="ARBA00035707"/>
    </source>
</evidence>
<dbReference type="InterPro" id="IPR043141">
    <property type="entry name" value="Ribosomal_uL10-like_sf"/>
</dbReference>
<comment type="caution">
    <text evidence="6">The sequence shown here is derived from an EMBL/GenBank/DDBJ whole genome shotgun (WGS) entry which is preliminary data.</text>
</comment>
<dbReference type="GO" id="GO:0005840">
    <property type="term" value="C:ribosome"/>
    <property type="evidence" value="ECO:0007669"/>
    <property type="project" value="UniProtKB-KW"/>
</dbReference>
<dbReference type="InterPro" id="IPR001790">
    <property type="entry name" value="Ribosomal_uL10"/>
</dbReference>
<evidence type="ECO:0000313" key="7">
    <source>
        <dbReference type="Proteomes" id="UP001347796"/>
    </source>
</evidence>
<protein>
    <recommendedName>
        <fullName evidence="4">Large ribosomal subunit protein uL10m</fullName>
    </recommendedName>
    <alternativeName>
        <fullName evidence="5">39S ribosomal protein L10, mitochondrial</fullName>
    </alternativeName>
</protein>
<gene>
    <name evidence="6" type="ORF">SNE40_005194</name>
</gene>
<reference evidence="6 7" key="1">
    <citation type="submission" date="2024-01" db="EMBL/GenBank/DDBJ databases">
        <title>The genome of the rayed Mediterranean limpet Patella caerulea (Linnaeus, 1758).</title>
        <authorList>
            <person name="Anh-Thu Weber A."/>
            <person name="Halstead-Nussloch G."/>
        </authorList>
    </citation>
    <scope>NUCLEOTIDE SEQUENCE [LARGE SCALE GENOMIC DNA]</scope>
    <source>
        <strain evidence="6">AATW-2023a</strain>
        <tissue evidence="6">Whole specimen</tissue>
    </source>
</reference>
<dbReference type="CDD" id="cd05797">
    <property type="entry name" value="Ribosomal_L10"/>
    <property type="match status" value="1"/>
</dbReference>
<dbReference type="InterPro" id="IPR047865">
    <property type="entry name" value="Ribosomal_uL10_bac_type"/>
</dbReference>
<dbReference type="Gene3D" id="3.30.70.1730">
    <property type="match status" value="1"/>
</dbReference>
<keyword evidence="2" id="KW-0689">Ribosomal protein</keyword>
<comment type="similarity">
    <text evidence="1">Belongs to the universal ribosomal protein uL10 family.</text>
</comment>
<keyword evidence="7" id="KW-1185">Reference proteome</keyword>
<dbReference type="Proteomes" id="UP001347796">
    <property type="component" value="Unassembled WGS sequence"/>
</dbReference>
<dbReference type="Pfam" id="PF00466">
    <property type="entry name" value="Ribosomal_L10"/>
    <property type="match status" value="1"/>
</dbReference>
<dbReference type="SUPFAM" id="SSF160369">
    <property type="entry name" value="Ribosomal protein L10-like"/>
    <property type="match status" value="1"/>
</dbReference>
<keyword evidence="3" id="KW-0687">Ribonucleoprotein</keyword>
<evidence type="ECO:0000256" key="5">
    <source>
        <dbReference type="ARBA" id="ARBA00035716"/>
    </source>
</evidence>
<accession>A0AAN8K069</accession>
<sequence>MAAFRQGSLFIPTFSQVRHKRVNIQKPKVDRLPRRLFEALVKPVFKPKGLKPADICAVKTMQLLQETKEVNPYEEFLFRRCLEMFETRKMIAVCQSLPGSAEQFKAIRNQLINNGMNLVHFNNNLMRRAVTDSKYVNMLPLFIGHNYYIVSDDIQIKEMVKVTKKTPQLHLIGALIDNRILTRDELMSIAKLPDIEQLRGELLTILGRSASKTYSLLGSHQQTLSVNLEQLVKQKQTDSESRIKKS</sequence>
<dbReference type="PANTHER" id="PTHR11560">
    <property type="entry name" value="39S RIBOSOMAL PROTEIN L10, MITOCHONDRIAL"/>
    <property type="match status" value="1"/>
</dbReference>
<dbReference type="AlphaFoldDB" id="A0AAN8K069"/>
<proteinExistence type="inferred from homology"/>
<evidence type="ECO:0000256" key="2">
    <source>
        <dbReference type="ARBA" id="ARBA00022980"/>
    </source>
</evidence>
<evidence type="ECO:0000256" key="1">
    <source>
        <dbReference type="ARBA" id="ARBA00008889"/>
    </source>
</evidence>
<organism evidence="6 7">
    <name type="scientific">Patella caerulea</name>
    <name type="common">Rayed Mediterranean limpet</name>
    <dbReference type="NCBI Taxonomy" id="87958"/>
    <lineage>
        <taxon>Eukaryota</taxon>
        <taxon>Metazoa</taxon>
        <taxon>Spiralia</taxon>
        <taxon>Lophotrochozoa</taxon>
        <taxon>Mollusca</taxon>
        <taxon>Gastropoda</taxon>
        <taxon>Patellogastropoda</taxon>
        <taxon>Patelloidea</taxon>
        <taxon>Patellidae</taxon>
        <taxon>Patella</taxon>
    </lineage>
</organism>
<dbReference type="EMBL" id="JAZGQO010000004">
    <property type="protein sequence ID" value="KAK6187096.1"/>
    <property type="molecule type" value="Genomic_DNA"/>
</dbReference>